<keyword evidence="4" id="KW-1185">Reference proteome</keyword>
<dbReference type="Gene3D" id="1.10.287.1490">
    <property type="match status" value="1"/>
</dbReference>
<comment type="caution">
    <text evidence="3">The sequence shown here is derived from an EMBL/GenBank/DDBJ whole genome shotgun (WGS) entry which is preliminary data.</text>
</comment>
<organism evidence="3 4">
    <name type="scientific">Linderina pennispora</name>
    <dbReference type="NCBI Taxonomy" id="61395"/>
    <lineage>
        <taxon>Eukaryota</taxon>
        <taxon>Fungi</taxon>
        <taxon>Fungi incertae sedis</taxon>
        <taxon>Zoopagomycota</taxon>
        <taxon>Kickxellomycotina</taxon>
        <taxon>Kickxellomycetes</taxon>
        <taxon>Kickxellales</taxon>
        <taxon>Kickxellaceae</taxon>
        <taxon>Linderina</taxon>
    </lineage>
</organism>
<name>A0A1Y1WL59_9FUNG</name>
<dbReference type="GeneID" id="63800036"/>
<dbReference type="SUPFAM" id="SSF57997">
    <property type="entry name" value="Tropomyosin"/>
    <property type="match status" value="1"/>
</dbReference>
<feature type="coiled-coil region" evidence="1">
    <location>
        <begin position="44"/>
        <end position="202"/>
    </location>
</feature>
<dbReference type="AlphaFoldDB" id="A0A1Y1WL59"/>
<gene>
    <name evidence="3" type="ORF">DL89DRAFT_13684</name>
</gene>
<feature type="region of interest" description="Disordered" evidence="2">
    <location>
        <begin position="267"/>
        <end position="294"/>
    </location>
</feature>
<keyword evidence="1" id="KW-0175">Coiled coil</keyword>
<reference evidence="3 4" key="1">
    <citation type="submission" date="2016-07" db="EMBL/GenBank/DDBJ databases">
        <title>Pervasive Adenine N6-methylation of Active Genes in Fungi.</title>
        <authorList>
            <consortium name="DOE Joint Genome Institute"/>
            <person name="Mondo S.J."/>
            <person name="Dannebaum R.O."/>
            <person name="Kuo R.C."/>
            <person name="Labutti K."/>
            <person name="Haridas S."/>
            <person name="Kuo A."/>
            <person name="Salamov A."/>
            <person name="Ahrendt S.R."/>
            <person name="Lipzen A."/>
            <person name="Sullivan W."/>
            <person name="Andreopoulos W.B."/>
            <person name="Clum A."/>
            <person name="Lindquist E."/>
            <person name="Daum C."/>
            <person name="Ramamoorthy G.K."/>
            <person name="Gryganskyi A."/>
            <person name="Culley D."/>
            <person name="Magnuson J.K."/>
            <person name="James T.Y."/>
            <person name="O'Malley M.A."/>
            <person name="Stajich J.E."/>
            <person name="Spatafora J.W."/>
            <person name="Visel A."/>
            <person name="Grigoriev I.V."/>
        </authorList>
    </citation>
    <scope>NUCLEOTIDE SEQUENCE [LARGE SCALE GENOMIC DNA]</scope>
    <source>
        <strain evidence="3 4">ATCC 12442</strain>
    </source>
</reference>
<dbReference type="Proteomes" id="UP000193922">
    <property type="component" value="Unassembled WGS sequence"/>
</dbReference>
<feature type="compositionally biased region" description="Basic and acidic residues" evidence="2">
    <location>
        <begin position="267"/>
        <end position="276"/>
    </location>
</feature>
<dbReference type="OrthoDB" id="5596186at2759"/>
<accession>A0A1Y1WL59</accession>
<dbReference type="RefSeq" id="XP_040747522.1">
    <property type="nucleotide sequence ID" value="XM_040883388.1"/>
</dbReference>
<sequence>MDERPPSADFDQIDDVTELRAILRETTARLQTAAQMGLSLATQNHALQQRLETFEHEKDELHQRLALIERDRRRMQDQSLLVDQLRETLVELQSKYSGRQQRRVSVDARVDRVERSVDAVREELDGLQAAMADVDGMRWRSERQQLAKAVQGVKDDVEAAECRIDDVHAKAAENEQRQASRHADVARRIADLQRQIDALAEMGVRCQEQIEWTAQAQASVEHEIRAAVAECNEMVGGHEAAIRALRDSSSPTGHPPLHSSLFEQLPHEQQKRELRGDSGVSPSLNDSGDAVAGGESLNDIFAHDTEHQPTLGLFHRQQTSSPTGHHGTASRHANAVALVPSRHHRCYQCCWQLSPRRPCRHRVSWSYHRWQSLSPRHRRCRAKPRR</sequence>
<evidence type="ECO:0000256" key="2">
    <source>
        <dbReference type="SAM" id="MobiDB-lite"/>
    </source>
</evidence>
<evidence type="ECO:0000313" key="3">
    <source>
        <dbReference type="EMBL" id="ORX74311.1"/>
    </source>
</evidence>
<evidence type="ECO:0000313" key="4">
    <source>
        <dbReference type="Proteomes" id="UP000193922"/>
    </source>
</evidence>
<protein>
    <submittedName>
        <fullName evidence="3">Uncharacterized protein</fullName>
    </submittedName>
</protein>
<dbReference type="EMBL" id="MCFD01000001">
    <property type="protein sequence ID" value="ORX74311.1"/>
    <property type="molecule type" value="Genomic_DNA"/>
</dbReference>
<evidence type="ECO:0000256" key="1">
    <source>
        <dbReference type="SAM" id="Coils"/>
    </source>
</evidence>
<proteinExistence type="predicted"/>